<gene>
    <name evidence="1" type="ORF">SMN809_LOCUS59394</name>
</gene>
<evidence type="ECO:0000313" key="2">
    <source>
        <dbReference type="Proteomes" id="UP000676336"/>
    </source>
</evidence>
<accession>A0A8S3E221</accession>
<dbReference type="AlphaFoldDB" id="A0A8S3E221"/>
<name>A0A8S3E221_9BILA</name>
<comment type="caution">
    <text evidence="1">The sequence shown here is derived from an EMBL/GenBank/DDBJ whole genome shotgun (WGS) entry which is preliminary data.</text>
</comment>
<organism evidence="1 2">
    <name type="scientific">Rotaria magnacalcarata</name>
    <dbReference type="NCBI Taxonomy" id="392030"/>
    <lineage>
        <taxon>Eukaryota</taxon>
        <taxon>Metazoa</taxon>
        <taxon>Spiralia</taxon>
        <taxon>Gnathifera</taxon>
        <taxon>Rotifera</taxon>
        <taxon>Eurotatoria</taxon>
        <taxon>Bdelloidea</taxon>
        <taxon>Philodinida</taxon>
        <taxon>Philodinidae</taxon>
        <taxon>Rotaria</taxon>
    </lineage>
</organism>
<dbReference type="Proteomes" id="UP000676336">
    <property type="component" value="Unassembled WGS sequence"/>
</dbReference>
<evidence type="ECO:0000313" key="1">
    <source>
        <dbReference type="EMBL" id="CAF5054355.1"/>
    </source>
</evidence>
<proteinExistence type="predicted"/>
<protein>
    <submittedName>
        <fullName evidence="1">Uncharacterized protein</fullName>
    </submittedName>
</protein>
<reference evidence="1" key="1">
    <citation type="submission" date="2021-02" db="EMBL/GenBank/DDBJ databases">
        <authorList>
            <person name="Nowell W R."/>
        </authorList>
    </citation>
    <scope>NUCLEOTIDE SEQUENCE</scope>
</reference>
<sequence length="133" mass="15455">MSKHTSILNRRRCWSSEINARMNFNRCSSWGCQGGRTDQHRALITEELKEPVENDAIAFCPDMWTDPIRQISYLGITTTFINNQYEYRSYDLCCAPFEEENKSAENIITALQKELKTFSIIDLSMLKFVSDRG</sequence>
<dbReference type="EMBL" id="CAJOBI010226469">
    <property type="protein sequence ID" value="CAF5054355.1"/>
    <property type="molecule type" value="Genomic_DNA"/>
</dbReference>